<evidence type="ECO:0000313" key="2">
    <source>
        <dbReference type="EMBL" id="KAK5275314.1"/>
    </source>
</evidence>
<sequence>SESGFEELDTTVEDNPWVSSPSGYESLPYSIEGSVARYGRTEQHSPLEYQGFEGICRFIEQCDAAKR</sequence>
<evidence type="ECO:0000313" key="3">
    <source>
        <dbReference type="Proteomes" id="UP001357485"/>
    </source>
</evidence>
<feature type="non-terminal residue" evidence="2">
    <location>
        <position position="1"/>
    </location>
</feature>
<comment type="caution">
    <text evidence="2">The sequence shown here is derived from an EMBL/GenBank/DDBJ whole genome shotgun (WGS) entry which is preliminary data.</text>
</comment>
<reference evidence="2 3" key="1">
    <citation type="submission" date="2023-08" db="EMBL/GenBank/DDBJ databases">
        <title>Black Yeasts Isolated from many extreme environments.</title>
        <authorList>
            <person name="Coleine C."/>
            <person name="Stajich J.E."/>
            <person name="Selbmann L."/>
        </authorList>
    </citation>
    <scope>NUCLEOTIDE SEQUENCE [LARGE SCALE GENOMIC DNA]</scope>
    <source>
        <strain evidence="2 3">CCFEE 536</strain>
    </source>
</reference>
<protein>
    <submittedName>
        <fullName evidence="2">Uncharacterized protein</fullName>
    </submittedName>
</protein>
<organism evidence="2 3">
    <name type="scientific">Cryomyces antarcticus</name>
    <dbReference type="NCBI Taxonomy" id="329879"/>
    <lineage>
        <taxon>Eukaryota</taxon>
        <taxon>Fungi</taxon>
        <taxon>Dikarya</taxon>
        <taxon>Ascomycota</taxon>
        <taxon>Pezizomycotina</taxon>
        <taxon>Dothideomycetes</taxon>
        <taxon>Dothideomycetes incertae sedis</taxon>
        <taxon>Cryomyces</taxon>
    </lineage>
</organism>
<gene>
    <name evidence="2" type="ORF">LTR16_012584</name>
</gene>
<evidence type="ECO:0000256" key="1">
    <source>
        <dbReference type="SAM" id="MobiDB-lite"/>
    </source>
</evidence>
<feature type="compositionally biased region" description="Acidic residues" evidence="1">
    <location>
        <begin position="1"/>
        <end position="12"/>
    </location>
</feature>
<proteinExistence type="predicted"/>
<name>A0ABR0M0I7_9PEZI</name>
<dbReference type="EMBL" id="JAVRRA010004731">
    <property type="protein sequence ID" value="KAK5275314.1"/>
    <property type="molecule type" value="Genomic_DNA"/>
</dbReference>
<keyword evidence="3" id="KW-1185">Reference proteome</keyword>
<dbReference type="Proteomes" id="UP001357485">
    <property type="component" value="Unassembled WGS sequence"/>
</dbReference>
<accession>A0ABR0M0I7</accession>
<feature type="region of interest" description="Disordered" evidence="1">
    <location>
        <begin position="1"/>
        <end position="23"/>
    </location>
</feature>